<organism evidence="1 2">
    <name type="scientific">Dermacentor silvarum</name>
    <name type="common">Tick</name>
    <dbReference type="NCBI Taxonomy" id="543639"/>
    <lineage>
        <taxon>Eukaryota</taxon>
        <taxon>Metazoa</taxon>
        <taxon>Ecdysozoa</taxon>
        <taxon>Arthropoda</taxon>
        <taxon>Chelicerata</taxon>
        <taxon>Arachnida</taxon>
        <taxon>Acari</taxon>
        <taxon>Parasitiformes</taxon>
        <taxon>Ixodida</taxon>
        <taxon>Ixodoidea</taxon>
        <taxon>Ixodidae</taxon>
        <taxon>Rhipicephalinae</taxon>
        <taxon>Dermacentor</taxon>
    </lineage>
</organism>
<proteinExistence type="predicted"/>
<protein>
    <submittedName>
        <fullName evidence="1">Uncharacterized protein</fullName>
    </submittedName>
</protein>
<evidence type="ECO:0000313" key="1">
    <source>
        <dbReference type="EMBL" id="KAH7933266.1"/>
    </source>
</evidence>
<gene>
    <name evidence="1" type="ORF">HPB49_011055</name>
</gene>
<name>A0ACB8C3H0_DERSI</name>
<dbReference type="EMBL" id="CM023478">
    <property type="protein sequence ID" value="KAH7933266.1"/>
    <property type="molecule type" value="Genomic_DNA"/>
</dbReference>
<comment type="caution">
    <text evidence="1">The sequence shown here is derived from an EMBL/GenBank/DDBJ whole genome shotgun (WGS) entry which is preliminary data.</text>
</comment>
<reference evidence="1" key="1">
    <citation type="submission" date="2020-05" db="EMBL/GenBank/DDBJ databases">
        <title>Large-scale comparative analyses of tick genomes elucidate their genetic diversity and vector capacities.</title>
        <authorList>
            <person name="Jia N."/>
            <person name="Wang J."/>
            <person name="Shi W."/>
            <person name="Du L."/>
            <person name="Sun Y."/>
            <person name="Zhan W."/>
            <person name="Jiang J."/>
            <person name="Wang Q."/>
            <person name="Zhang B."/>
            <person name="Ji P."/>
            <person name="Sakyi L.B."/>
            <person name="Cui X."/>
            <person name="Yuan T."/>
            <person name="Jiang B."/>
            <person name="Yang W."/>
            <person name="Lam T.T.-Y."/>
            <person name="Chang Q."/>
            <person name="Ding S."/>
            <person name="Wang X."/>
            <person name="Zhu J."/>
            <person name="Ruan X."/>
            <person name="Zhao L."/>
            <person name="Wei J."/>
            <person name="Que T."/>
            <person name="Du C."/>
            <person name="Cheng J."/>
            <person name="Dai P."/>
            <person name="Han X."/>
            <person name="Huang E."/>
            <person name="Gao Y."/>
            <person name="Liu J."/>
            <person name="Shao H."/>
            <person name="Ye R."/>
            <person name="Li L."/>
            <person name="Wei W."/>
            <person name="Wang X."/>
            <person name="Wang C."/>
            <person name="Yang T."/>
            <person name="Huo Q."/>
            <person name="Li W."/>
            <person name="Guo W."/>
            <person name="Chen H."/>
            <person name="Zhou L."/>
            <person name="Ni X."/>
            <person name="Tian J."/>
            <person name="Zhou Y."/>
            <person name="Sheng Y."/>
            <person name="Liu T."/>
            <person name="Pan Y."/>
            <person name="Xia L."/>
            <person name="Li J."/>
            <person name="Zhao F."/>
            <person name="Cao W."/>
        </authorList>
    </citation>
    <scope>NUCLEOTIDE SEQUENCE</scope>
    <source>
        <strain evidence="1">Dsil-2018</strain>
    </source>
</reference>
<dbReference type="Proteomes" id="UP000821865">
    <property type="component" value="Chromosome 9"/>
</dbReference>
<evidence type="ECO:0000313" key="2">
    <source>
        <dbReference type="Proteomes" id="UP000821865"/>
    </source>
</evidence>
<accession>A0ACB8C3H0</accession>
<sequence length="183" mass="20003">MHNQIQIAAGSLLGTLFSSQEQQPLPPSLGGAGQGGVTEGVSQSSAAKLCYVFSFAGVTYKFWDSNVTGVQELVYGPGDPGPSTKTPGELAYYEICNEARLYDFVVWDSSQVFEFGVVSKQGANWVSHLTEFVVPPLARYLREEFGARCFGVWNLWHDDFAGVCGGGQYPLMRNLFGVFSDHR</sequence>
<keyword evidence="2" id="KW-1185">Reference proteome</keyword>